<feature type="chain" id="PRO_5012598060" description="Glucosidase 2 subunit beta" evidence="6">
    <location>
        <begin position="20"/>
        <end position="684"/>
    </location>
</feature>
<evidence type="ECO:0000256" key="6">
    <source>
        <dbReference type="SAM" id="SignalP"/>
    </source>
</evidence>
<keyword evidence="4" id="KW-1015">Disulfide bond</keyword>
<keyword evidence="3" id="KW-0256">Endoplasmic reticulum</keyword>
<protein>
    <recommendedName>
        <fullName evidence="1">Glucosidase 2 subunit beta</fullName>
    </recommendedName>
</protein>
<feature type="coiled-coil region" evidence="5">
    <location>
        <begin position="176"/>
        <end position="203"/>
    </location>
</feature>
<dbReference type="InterPro" id="IPR028146">
    <property type="entry name" value="PRKCSH_N"/>
</dbReference>
<proteinExistence type="predicted"/>
<sequence>MKTKYSLFWLLPLLRVIKAQDILGVAPEDYQIYKTGKDGKWACLSDSNIQIDFSQINDGICDCPDGSDEPGTAACPDTLESRLFYCRNEGFKPRYIRGSLVGDGVCDCCDCSDEKLPRSEGNTCRELSQVFDRISETELKGYKDGQKKFYELLKKFKVSNPLDDENKKNNEPETEKQMIETDIQSLNDELEDIKSLLKSNKDSFFERLENDNPLLLNFEKIDLNYLTNEIKEIYSAIESTSRAYQALIKILKDLSFSYTESLNDRVVNDNMDEFDKLMRRPEMSKVIADPETDLEQLEQLLQYFDEELPTIFWERESEFPSDYVVKKSKFVMAMVDGKANYMETLRGYIREFSTLMNDISQNYNVNFQDVGTLTAVDAYKNYLSRYTDLGNAEKYELPSKFVKEYNHLVDVIEEDVPRLLMDAEEDNEEGGFHHQEKGSYLNNGRYNNENSPYGTLSTDLESLKEQIEVYQVRIAEIESSIRERKAEHGILMKMLEQEDLSAKETGLSKVDQAMLRQITELVEKMDEESGTITEVLDNYKYYINLNPLTPGAVHQFEDKPNGNAVNIGTLNQIYLDHDINLAKFADHIKLEYGDDDIVSHLYSDNETVGKRTYLFDDLDKINNGLVFEYVNGDKCWNGPQRSAKVFMKCSETFAIEKVYEMTKCSYMIDASGPLGCNLQFPLSS</sequence>
<dbReference type="InterPro" id="IPR036607">
    <property type="entry name" value="PRKCSH"/>
</dbReference>
<dbReference type="Gene3D" id="2.70.130.10">
    <property type="entry name" value="Mannose-6-phosphate receptor binding domain"/>
    <property type="match status" value="1"/>
</dbReference>
<evidence type="ECO:0000256" key="3">
    <source>
        <dbReference type="ARBA" id="ARBA00022824"/>
    </source>
</evidence>
<evidence type="ECO:0000256" key="2">
    <source>
        <dbReference type="ARBA" id="ARBA00022729"/>
    </source>
</evidence>
<gene>
    <name evidence="8" type="ORF">KASA_0M03311G</name>
</gene>
<dbReference type="SUPFAM" id="SSF50911">
    <property type="entry name" value="Mannose 6-phosphate receptor domain"/>
    <property type="match status" value="1"/>
</dbReference>
<dbReference type="GO" id="GO:0017177">
    <property type="term" value="C:glucosidase II complex"/>
    <property type="evidence" value="ECO:0007669"/>
    <property type="project" value="TreeGrafter"/>
</dbReference>
<dbReference type="GO" id="GO:0006491">
    <property type="term" value="P:N-glycan processing"/>
    <property type="evidence" value="ECO:0007669"/>
    <property type="project" value="TreeGrafter"/>
</dbReference>
<reference evidence="8 9" key="1">
    <citation type="submission" date="2017-04" db="EMBL/GenBank/DDBJ databases">
        <authorList>
            <person name="Afonso C.L."/>
            <person name="Miller P.J."/>
            <person name="Scott M.A."/>
            <person name="Spackman E."/>
            <person name="Goraichik I."/>
            <person name="Dimitrov K.M."/>
            <person name="Suarez D.L."/>
            <person name="Swayne D.E."/>
        </authorList>
    </citation>
    <scope>NUCLEOTIDE SEQUENCE [LARGE SCALE GENOMIC DNA]</scope>
</reference>
<evidence type="ECO:0000259" key="7">
    <source>
        <dbReference type="PROSITE" id="PS51914"/>
    </source>
</evidence>
<dbReference type="InterPro" id="IPR044865">
    <property type="entry name" value="MRH_dom"/>
</dbReference>
<dbReference type="Proteomes" id="UP000196158">
    <property type="component" value="Unassembled WGS sequence"/>
</dbReference>
<evidence type="ECO:0000313" key="9">
    <source>
        <dbReference type="Proteomes" id="UP000196158"/>
    </source>
</evidence>
<dbReference type="PANTHER" id="PTHR12630:SF1">
    <property type="entry name" value="GLUCOSIDASE 2 SUBUNIT BETA"/>
    <property type="match status" value="1"/>
</dbReference>
<dbReference type="OrthoDB" id="28322at2759"/>
<dbReference type="InterPro" id="IPR039794">
    <property type="entry name" value="Gtb1-like"/>
</dbReference>
<dbReference type="STRING" id="1789683.A0A1X7R619"/>
<feature type="domain" description="MRH" evidence="7">
    <location>
        <begin position="528"/>
        <end position="678"/>
    </location>
</feature>
<dbReference type="PANTHER" id="PTHR12630">
    <property type="entry name" value="N-LINKED OLIGOSACCHARIDE PROCESSING"/>
    <property type="match status" value="1"/>
</dbReference>
<feature type="signal peptide" evidence="6">
    <location>
        <begin position="1"/>
        <end position="19"/>
    </location>
</feature>
<dbReference type="Pfam" id="PF12999">
    <property type="entry name" value="PRKCSH-like"/>
    <property type="match status" value="1"/>
</dbReference>
<name>A0A1X7R619_9SACH</name>
<dbReference type="AlphaFoldDB" id="A0A1X7R619"/>
<organism evidence="8 9">
    <name type="scientific">Maudiozyma saulgeensis</name>
    <dbReference type="NCBI Taxonomy" id="1789683"/>
    <lineage>
        <taxon>Eukaryota</taxon>
        <taxon>Fungi</taxon>
        <taxon>Dikarya</taxon>
        <taxon>Ascomycota</taxon>
        <taxon>Saccharomycotina</taxon>
        <taxon>Saccharomycetes</taxon>
        <taxon>Saccharomycetales</taxon>
        <taxon>Saccharomycetaceae</taxon>
        <taxon>Maudiozyma</taxon>
    </lineage>
</organism>
<keyword evidence="9" id="KW-1185">Reference proteome</keyword>
<dbReference type="PROSITE" id="PS51914">
    <property type="entry name" value="MRH"/>
    <property type="match status" value="1"/>
</dbReference>
<keyword evidence="2 6" id="KW-0732">Signal</keyword>
<dbReference type="EMBL" id="FXLY01000006">
    <property type="protein sequence ID" value="SMN20900.1"/>
    <property type="molecule type" value="Genomic_DNA"/>
</dbReference>
<accession>A0A1X7R619</accession>
<evidence type="ECO:0000256" key="4">
    <source>
        <dbReference type="ARBA" id="ARBA00023157"/>
    </source>
</evidence>
<keyword evidence="5" id="KW-0175">Coiled coil</keyword>
<evidence type="ECO:0000256" key="5">
    <source>
        <dbReference type="SAM" id="Coils"/>
    </source>
</evidence>
<dbReference type="Pfam" id="PF13015">
    <property type="entry name" value="PRKCSH_1"/>
    <property type="match status" value="1"/>
</dbReference>
<dbReference type="InterPro" id="IPR009011">
    <property type="entry name" value="Man6P_isomerase_rcpt-bd_dom_sf"/>
</dbReference>
<evidence type="ECO:0000313" key="8">
    <source>
        <dbReference type="EMBL" id="SMN20900.1"/>
    </source>
</evidence>
<evidence type="ECO:0000256" key="1">
    <source>
        <dbReference type="ARBA" id="ARBA00022387"/>
    </source>
</evidence>